<dbReference type="SUPFAM" id="SSF81606">
    <property type="entry name" value="PP2C-like"/>
    <property type="match status" value="1"/>
</dbReference>
<dbReference type="InterPro" id="IPR036457">
    <property type="entry name" value="PPM-type-like_dom_sf"/>
</dbReference>
<feature type="compositionally biased region" description="Gly residues" evidence="1">
    <location>
        <begin position="367"/>
        <end position="379"/>
    </location>
</feature>
<gene>
    <name evidence="3" type="ORF">HYH03_014685</name>
</gene>
<organism evidence="3 4">
    <name type="scientific">Edaphochlamys debaryana</name>
    <dbReference type="NCBI Taxonomy" id="47281"/>
    <lineage>
        <taxon>Eukaryota</taxon>
        <taxon>Viridiplantae</taxon>
        <taxon>Chlorophyta</taxon>
        <taxon>core chlorophytes</taxon>
        <taxon>Chlorophyceae</taxon>
        <taxon>CS clade</taxon>
        <taxon>Chlamydomonadales</taxon>
        <taxon>Chlamydomonadales incertae sedis</taxon>
        <taxon>Edaphochlamys</taxon>
    </lineage>
</organism>
<dbReference type="PANTHER" id="PTHR12320">
    <property type="entry name" value="PROTEIN PHOSPHATASE 2C"/>
    <property type="match status" value="1"/>
</dbReference>
<dbReference type="SMART" id="SM00331">
    <property type="entry name" value="PP2C_SIG"/>
    <property type="match status" value="1"/>
</dbReference>
<dbReference type="InterPro" id="IPR001932">
    <property type="entry name" value="PPM-type_phosphatase-like_dom"/>
</dbReference>
<accession>A0A836BTA0</accession>
<evidence type="ECO:0000256" key="1">
    <source>
        <dbReference type="SAM" id="MobiDB-lite"/>
    </source>
</evidence>
<dbReference type="EMBL" id="JAEHOE010000109">
    <property type="protein sequence ID" value="KAG2486628.1"/>
    <property type="molecule type" value="Genomic_DNA"/>
</dbReference>
<feature type="region of interest" description="Disordered" evidence="1">
    <location>
        <begin position="348"/>
        <end position="380"/>
    </location>
</feature>
<keyword evidence="4" id="KW-1185">Reference proteome</keyword>
<evidence type="ECO:0000259" key="2">
    <source>
        <dbReference type="PROSITE" id="PS51746"/>
    </source>
</evidence>
<name>A0A836BTA0_9CHLO</name>
<dbReference type="OrthoDB" id="60843at2759"/>
<feature type="domain" description="PPM-type phosphatase" evidence="2">
    <location>
        <begin position="391"/>
        <end position="743"/>
    </location>
</feature>
<dbReference type="InterPro" id="IPR039123">
    <property type="entry name" value="PPTC7"/>
</dbReference>
<dbReference type="AlphaFoldDB" id="A0A836BTA0"/>
<feature type="region of interest" description="Disordered" evidence="1">
    <location>
        <begin position="110"/>
        <end position="138"/>
    </location>
</feature>
<evidence type="ECO:0000313" key="3">
    <source>
        <dbReference type="EMBL" id="KAG2486628.1"/>
    </source>
</evidence>
<dbReference type="Proteomes" id="UP000612055">
    <property type="component" value="Unassembled WGS sequence"/>
</dbReference>
<dbReference type="GO" id="GO:0004722">
    <property type="term" value="F:protein serine/threonine phosphatase activity"/>
    <property type="evidence" value="ECO:0007669"/>
    <property type="project" value="TreeGrafter"/>
</dbReference>
<feature type="region of interest" description="Disordered" evidence="1">
    <location>
        <begin position="604"/>
        <end position="652"/>
    </location>
</feature>
<dbReference type="SMART" id="SM00332">
    <property type="entry name" value="PP2Cc"/>
    <property type="match status" value="1"/>
</dbReference>
<protein>
    <recommendedName>
        <fullName evidence="2">PPM-type phosphatase domain-containing protein</fullName>
    </recommendedName>
</protein>
<sequence>MKRYFTQALWTDHQDGMHVAHAPPPGMVEPPIPVDSEEDDEHEHVEHVDLKAVSLEGLRHFVKSHRISPTMTTRDVVRQYVIPATTGTTVALVDTQAYSKYTLPAVGSPGAAEARKAAGPAPPYTRMPQRSGRHVSGRKKRAPYSYVVHAWSRPFMEMVNMLEKHFAGRPAEHTYLWLDIFAIPQQQADHSGFLHEIQRAIWYASHTLACVDPSGAILGRLWCLYEMFYTLTAKQAAHALVALMPGPITCTQRTVLYKKINAKKAQCSVKEDRRKLEEHVHGYTRRGYPAINNYLRSGLILPPYDHTAVFLPQLGHEKPRGLKGVFGCGGAPPPPPPPKVPDHIADVPAVPEPSVRKGQTGAPSPGGPLGGEGLPGWGPDGEQPLRLCMGACNVPHPSKTKTGGEDAFFLSAAGRGAMGVADGVGSWSSGDGVDPALYSRDLMHAAASSIEASCGRIGARMALADAHLTVKHAGSSTGLVGLLPPDSNVFQVINMGDSGLRLFRGGRLAMATRPQAHAHNMPYQLACPDEPVCDTDSTIQGDVYNVHLEVGDVIIMASDGMFDNVWPDVMTELVNKIMSAPADEYPDAIASVRASVGASVSAERTASSASADLTTSNESGSPPRKHSNSALAPPPSPGSGATVGPQAGEEADGIGKHAAVAGDKGETIRADASTQPLPPHAMSMRAARLARTLARTAAANMLRKDVRTPFAVELSKQPSATAEFRANPRGGKPDDVTVAVAVVVEADVASLRAGLHVFRTAGARDSVLLDSGCPSATLPASRAGSGKL</sequence>
<dbReference type="PANTHER" id="PTHR12320:SF60">
    <property type="entry name" value="PROTEIN PHOSPHATASE 2C 26-RELATED"/>
    <property type="match status" value="1"/>
</dbReference>
<reference evidence="3" key="1">
    <citation type="journal article" date="2020" name="bioRxiv">
        <title>Comparative genomics of Chlamydomonas.</title>
        <authorList>
            <person name="Craig R.J."/>
            <person name="Hasan A.R."/>
            <person name="Ness R.W."/>
            <person name="Keightley P.D."/>
        </authorList>
    </citation>
    <scope>NUCLEOTIDE SEQUENCE</scope>
    <source>
        <strain evidence="3">CCAP 11/70</strain>
    </source>
</reference>
<dbReference type="Gene3D" id="3.60.40.10">
    <property type="entry name" value="PPM-type phosphatase domain"/>
    <property type="match status" value="1"/>
</dbReference>
<proteinExistence type="predicted"/>
<dbReference type="PROSITE" id="PS51746">
    <property type="entry name" value="PPM_2"/>
    <property type="match status" value="1"/>
</dbReference>
<comment type="caution">
    <text evidence="3">The sequence shown here is derived from an EMBL/GenBank/DDBJ whole genome shotgun (WGS) entry which is preliminary data.</text>
</comment>
<evidence type="ECO:0000313" key="4">
    <source>
        <dbReference type="Proteomes" id="UP000612055"/>
    </source>
</evidence>